<sequence length="80" mass="8583">MNIDFLKMEKMSGQWCDLAFPEGEGYPSSVSGSLGQMVRLGGAGSLFLADKNLKPSTDKDKSVSVVPGVSQILNGWTLLF</sequence>
<reference evidence="1 2" key="1">
    <citation type="submission" date="2016-06" db="EMBL/GenBank/DDBJ databases">
        <title>Acetobacter pasteurianus NBRC 3188 whole genome sequencing project.</title>
        <authorList>
            <person name="Matsutani M."/>
            <person name="Shiwa Y."/>
            <person name="Okamoto-Kainuma A."/>
            <person name="Ishikawa M."/>
            <person name="Koizumi Y."/>
            <person name="Yoshikawa H."/>
            <person name="Yakushi T."/>
            <person name="Matsushita K."/>
        </authorList>
    </citation>
    <scope>NUCLEOTIDE SEQUENCE [LARGE SCALE GENOMIC DNA]</scope>
    <source>
        <strain evidence="1 2">NBRC 3188</strain>
    </source>
</reference>
<proteinExistence type="predicted"/>
<dbReference type="RefSeq" id="WP_124296545.1">
    <property type="nucleotide sequence ID" value="NZ_BDES01000079.1"/>
</dbReference>
<dbReference type="AlphaFoldDB" id="A0A401WY25"/>
<dbReference type="GeneID" id="66349592"/>
<dbReference type="Proteomes" id="UP000287300">
    <property type="component" value="Unassembled WGS sequence"/>
</dbReference>
<evidence type="ECO:0000313" key="1">
    <source>
        <dbReference type="EMBL" id="GCD54247.1"/>
    </source>
</evidence>
<organism evidence="1 2">
    <name type="scientific">Acetobacter pasteurianus NBRC 3188</name>
    <dbReference type="NCBI Taxonomy" id="1226663"/>
    <lineage>
        <taxon>Bacteria</taxon>
        <taxon>Pseudomonadati</taxon>
        <taxon>Pseudomonadota</taxon>
        <taxon>Alphaproteobacteria</taxon>
        <taxon>Acetobacterales</taxon>
        <taxon>Acetobacteraceae</taxon>
        <taxon>Acetobacter</taxon>
    </lineage>
</organism>
<accession>A0A401WY25</accession>
<evidence type="ECO:0000313" key="2">
    <source>
        <dbReference type="Proteomes" id="UP000287300"/>
    </source>
</evidence>
<gene>
    <name evidence="1" type="ORF">NBRC3188_2944</name>
</gene>
<name>A0A401WY25_ACEPA</name>
<comment type="caution">
    <text evidence="1">The sequence shown here is derived from an EMBL/GenBank/DDBJ whole genome shotgun (WGS) entry which is preliminary data.</text>
</comment>
<dbReference type="EMBL" id="BDES01000079">
    <property type="protein sequence ID" value="GCD54247.1"/>
    <property type="molecule type" value="Genomic_DNA"/>
</dbReference>
<protein>
    <submittedName>
        <fullName evidence="1">Uncharacterized protein</fullName>
    </submittedName>
</protein>